<dbReference type="Proteomes" id="UP000663856">
    <property type="component" value="Unassembled WGS sequence"/>
</dbReference>
<dbReference type="EMBL" id="CAJNRF010013415">
    <property type="protein sequence ID" value="CAF2148614.1"/>
    <property type="molecule type" value="Genomic_DNA"/>
</dbReference>
<evidence type="ECO:0000313" key="7">
    <source>
        <dbReference type="Proteomes" id="UP000663834"/>
    </source>
</evidence>
<dbReference type="AlphaFoldDB" id="A0A816DUI6"/>
<gene>
    <name evidence="2" type="ORF">CJN711_LOCUS21459</name>
    <name evidence="3" type="ORF">KQP761_LOCUS27729</name>
    <name evidence="5" type="ORF">MBJ925_LOCUS23337</name>
    <name evidence="6" type="ORF">WKI299_LOCUS29833</name>
    <name evidence="4" type="ORF">XDN619_LOCUS19407</name>
</gene>
<organism evidence="3 7">
    <name type="scientific">Rotaria magnacalcarata</name>
    <dbReference type="NCBI Taxonomy" id="392030"/>
    <lineage>
        <taxon>Eukaryota</taxon>
        <taxon>Metazoa</taxon>
        <taxon>Spiralia</taxon>
        <taxon>Gnathifera</taxon>
        <taxon>Rotifera</taxon>
        <taxon>Eurotatoria</taxon>
        <taxon>Bdelloidea</taxon>
        <taxon>Philodinida</taxon>
        <taxon>Philodinidae</taxon>
        <taxon>Rotaria</taxon>
    </lineage>
</organism>
<evidence type="ECO:0000313" key="3">
    <source>
        <dbReference type="EMBL" id="CAF1639256.1"/>
    </source>
</evidence>
<dbReference type="Proteomes" id="UP000663834">
    <property type="component" value="Unassembled WGS sequence"/>
</dbReference>
<evidence type="ECO:0000313" key="4">
    <source>
        <dbReference type="EMBL" id="CAF2104463.1"/>
    </source>
</evidence>
<name>A0A816DUI6_9BILA</name>
<evidence type="ECO:0000313" key="6">
    <source>
        <dbReference type="EMBL" id="CAF2148614.1"/>
    </source>
</evidence>
<dbReference type="Proteomes" id="UP000663855">
    <property type="component" value="Unassembled WGS sequence"/>
</dbReference>
<evidence type="ECO:0000256" key="1">
    <source>
        <dbReference type="SAM" id="Phobius"/>
    </source>
</evidence>
<dbReference type="EMBL" id="CAJNOV010010122">
    <property type="protein sequence ID" value="CAF1391180.1"/>
    <property type="molecule type" value="Genomic_DNA"/>
</dbReference>
<proteinExistence type="predicted"/>
<accession>A0A816DUI6</accession>
<dbReference type="EMBL" id="CAJNRE010011984">
    <property type="protein sequence ID" value="CAF2106302.1"/>
    <property type="molecule type" value="Genomic_DNA"/>
</dbReference>
<dbReference type="EMBL" id="CAJNOW010015182">
    <property type="protein sequence ID" value="CAF1639256.1"/>
    <property type="molecule type" value="Genomic_DNA"/>
</dbReference>
<comment type="caution">
    <text evidence="3">The sequence shown here is derived from an EMBL/GenBank/DDBJ whole genome shotgun (WGS) entry which is preliminary data.</text>
</comment>
<keyword evidence="1" id="KW-0812">Transmembrane</keyword>
<dbReference type="EMBL" id="CAJNRG010008457">
    <property type="protein sequence ID" value="CAF2104463.1"/>
    <property type="molecule type" value="Genomic_DNA"/>
</dbReference>
<keyword evidence="1" id="KW-0472">Membrane</keyword>
<protein>
    <submittedName>
        <fullName evidence="3">Uncharacterized protein</fullName>
    </submittedName>
</protein>
<reference evidence="3" key="1">
    <citation type="submission" date="2021-02" db="EMBL/GenBank/DDBJ databases">
        <authorList>
            <person name="Nowell W R."/>
        </authorList>
    </citation>
    <scope>NUCLEOTIDE SEQUENCE</scope>
</reference>
<dbReference type="OrthoDB" id="10063517at2759"/>
<evidence type="ECO:0000313" key="5">
    <source>
        <dbReference type="EMBL" id="CAF2106302.1"/>
    </source>
</evidence>
<evidence type="ECO:0000313" key="2">
    <source>
        <dbReference type="EMBL" id="CAF1391180.1"/>
    </source>
</evidence>
<dbReference type="Proteomes" id="UP000663824">
    <property type="component" value="Unassembled WGS sequence"/>
</dbReference>
<dbReference type="Proteomes" id="UP000663887">
    <property type="component" value="Unassembled WGS sequence"/>
</dbReference>
<feature type="transmembrane region" description="Helical" evidence="1">
    <location>
        <begin position="63"/>
        <end position="84"/>
    </location>
</feature>
<sequence>MDANNNMNCCSAYFYTRFTNEDTLIELAMLDESNTEEQDDCILSKDDQSLINGPIKFIKSHSFWFYIFSFIVCIIFAFAITYLYSFLSVPTKRIDSYVEKALHQNEINDKN</sequence>
<keyword evidence="1" id="KW-1133">Transmembrane helix</keyword>